<dbReference type="OMA" id="GDQDYCK"/>
<evidence type="ECO:0000256" key="10">
    <source>
        <dbReference type="ARBA" id="ARBA00036775"/>
    </source>
</evidence>
<dbReference type="InterPro" id="IPR001211">
    <property type="entry name" value="PLA2"/>
</dbReference>
<evidence type="ECO:0000256" key="13">
    <source>
        <dbReference type="ARBA" id="ARBA00048221"/>
    </source>
</evidence>
<keyword evidence="5" id="KW-0929">Antimicrobial</keyword>
<dbReference type="PANTHER" id="PTHR11716">
    <property type="entry name" value="PHOSPHOLIPASE A2 FAMILY MEMBER"/>
    <property type="match status" value="1"/>
</dbReference>
<comment type="catalytic activity">
    <reaction evidence="7">
        <text>1-hexadecanoyl-2-(9Z,12Z-octadecadienoyl)-sn-glycero-3-phosphocholine + H2O = (9Z,12Z)-octadecadienoate + 1-hexadecanoyl-sn-glycero-3-phosphocholine + H(+)</text>
        <dbReference type="Rhea" id="RHEA:40811"/>
        <dbReference type="ChEBI" id="CHEBI:15377"/>
        <dbReference type="ChEBI" id="CHEBI:15378"/>
        <dbReference type="ChEBI" id="CHEBI:30245"/>
        <dbReference type="ChEBI" id="CHEBI:72998"/>
        <dbReference type="ChEBI" id="CHEBI:73002"/>
    </reaction>
    <physiologicalReaction direction="left-to-right" evidence="7">
        <dbReference type="Rhea" id="RHEA:40812"/>
    </physiologicalReaction>
</comment>
<feature type="binding site" evidence="21">
    <location>
        <position position="68"/>
    </location>
    <ligand>
        <name>Ca(2+)</name>
        <dbReference type="ChEBI" id="CHEBI:29108"/>
    </ligand>
</feature>
<evidence type="ECO:0000256" key="22">
    <source>
        <dbReference type="PIRSR" id="PIRSR601211-3"/>
    </source>
</evidence>
<evidence type="ECO:0000256" key="21">
    <source>
        <dbReference type="PIRSR" id="PIRSR601211-2"/>
    </source>
</evidence>
<feature type="active site" evidence="20">
    <location>
        <position position="67"/>
    </location>
</feature>
<evidence type="ECO:0000256" key="18">
    <source>
        <dbReference type="ARBA" id="ARBA00049039"/>
    </source>
</evidence>
<dbReference type="KEGG" id="mmur:105883985"/>
<dbReference type="GO" id="GO:0005741">
    <property type="term" value="C:mitochondrial outer membrane"/>
    <property type="evidence" value="ECO:0007669"/>
    <property type="project" value="UniProtKB-SubCell"/>
</dbReference>
<comment type="subcellular location">
    <subcellularLocation>
        <location evidence="1">Mitochondrion outer membrane</location>
        <topology evidence="1">Peripheral membrane protein</topology>
    </subcellularLocation>
    <subcellularLocation>
        <location evidence="2 24">Secreted</location>
    </subcellularLocation>
</comment>
<comment type="catalytic activity">
    <reaction evidence="16">
        <text>1-hexadecanoyl-2-(9Z-octadecenoyl)-sn-glycero-3-phosphoethanolamine + H2O = 1-hexadecanoyl-sn-glycero-3-phosphoethanolamine + (9Z)-octadecenoate + H(+)</text>
        <dbReference type="Rhea" id="RHEA:40911"/>
        <dbReference type="ChEBI" id="CHEBI:15377"/>
        <dbReference type="ChEBI" id="CHEBI:15378"/>
        <dbReference type="ChEBI" id="CHEBI:30823"/>
        <dbReference type="ChEBI" id="CHEBI:73004"/>
        <dbReference type="ChEBI" id="CHEBI:73007"/>
    </reaction>
    <physiologicalReaction direction="left-to-right" evidence="16">
        <dbReference type="Rhea" id="RHEA:40912"/>
    </physiologicalReaction>
</comment>
<evidence type="ECO:0000256" key="15">
    <source>
        <dbReference type="ARBA" id="ARBA00048541"/>
    </source>
</evidence>
<dbReference type="GO" id="GO:0038166">
    <property type="term" value="P:angiotensin-activated signaling pathway"/>
    <property type="evidence" value="ECO:0007669"/>
    <property type="project" value="Ensembl"/>
</dbReference>
<comment type="catalytic activity">
    <reaction evidence="17">
        <text>1-hexadecanoyl-2-(9Z-octadecenoyl)-sn-glycero-3-phosphocholine + H2O = 1-hexadecanoyl-sn-glycero-3-phosphocholine + (9Z)-octadecenoate + H(+)</text>
        <dbReference type="Rhea" id="RHEA:38779"/>
        <dbReference type="ChEBI" id="CHEBI:15377"/>
        <dbReference type="ChEBI" id="CHEBI:15378"/>
        <dbReference type="ChEBI" id="CHEBI:30823"/>
        <dbReference type="ChEBI" id="CHEBI:72998"/>
        <dbReference type="ChEBI" id="CHEBI:73001"/>
    </reaction>
    <physiologicalReaction direction="left-to-right" evidence="17">
        <dbReference type="Rhea" id="RHEA:38780"/>
    </physiologicalReaction>
</comment>
<feature type="active site" evidence="20">
    <location>
        <position position="111"/>
    </location>
</feature>
<dbReference type="GO" id="GO:0042130">
    <property type="term" value="P:negative regulation of T cell proliferation"/>
    <property type="evidence" value="ECO:0007669"/>
    <property type="project" value="TreeGrafter"/>
</dbReference>
<dbReference type="GO" id="GO:0046337">
    <property type="term" value="P:phosphatidylethanolamine metabolic process"/>
    <property type="evidence" value="ECO:0007669"/>
    <property type="project" value="Ensembl"/>
</dbReference>
<evidence type="ECO:0000256" key="6">
    <source>
        <dbReference type="ARBA" id="ARBA00023157"/>
    </source>
</evidence>
<dbReference type="GO" id="GO:0005615">
    <property type="term" value="C:extracellular space"/>
    <property type="evidence" value="ECO:0007669"/>
    <property type="project" value="Ensembl"/>
</dbReference>
<dbReference type="RefSeq" id="XP_012643115.1">
    <property type="nucleotide sequence ID" value="XM_012787661.1"/>
</dbReference>
<dbReference type="FunFam" id="1.20.90.10:FF:000001">
    <property type="entry name" value="Basic phospholipase A2 homolog"/>
    <property type="match status" value="1"/>
</dbReference>
<proteinExistence type="inferred from homology"/>
<feature type="domain" description="Phospholipase A2-like central" evidence="25">
    <location>
        <begin position="21"/>
        <end position="138"/>
    </location>
</feature>
<dbReference type="GO" id="GO:0046470">
    <property type="term" value="P:phosphatidylcholine metabolic process"/>
    <property type="evidence" value="ECO:0007669"/>
    <property type="project" value="Ensembl"/>
</dbReference>
<evidence type="ECO:0000313" key="26">
    <source>
        <dbReference type="Ensembl" id="ENSMICP00000048277.1"/>
    </source>
</evidence>
<comment type="similarity">
    <text evidence="3 23">Belongs to the phospholipase A2 family.</text>
</comment>
<keyword evidence="5" id="KW-0081">Bacteriolytic enzyme</keyword>
<evidence type="ECO:0000256" key="7">
    <source>
        <dbReference type="ARBA" id="ARBA00023408"/>
    </source>
</evidence>
<evidence type="ECO:0000256" key="8">
    <source>
        <dbReference type="ARBA" id="ARBA00023422"/>
    </source>
</evidence>
<protein>
    <recommendedName>
        <fullName evidence="24">Phospholipase A2</fullName>
        <ecNumber evidence="24">3.1.1.4</ecNumber>
    </recommendedName>
</protein>
<comment type="catalytic activity">
    <reaction evidence="15">
        <text>1-hexadecanoyl-2-(5Z,8Z,11Z,14Z-eicosatetraenoyl)-sn-glycero-3-phosphoethanolamine + H2O = 1-hexadecanoyl-sn-glycero-3-phosphoethanolamine + (5Z,8Z,11Z,14Z)-eicosatetraenoate + H(+)</text>
        <dbReference type="Rhea" id="RHEA:40431"/>
        <dbReference type="ChEBI" id="CHEBI:15377"/>
        <dbReference type="ChEBI" id="CHEBI:15378"/>
        <dbReference type="ChEBI" id="CHEBI:32395"/>
        <dbReference type="ChEBI" id="CHEBI:73004"/>
        <dbReference type="ChEBI" id="CHEBI:73009"/>
    </reaction>
    <physiologicalReaction direction="left-to-right" evidence="15">
        <dbReference type="Rhea" id="RHEA:40432"/>
    </physiologicalReaction>
</comment>
<evidence type="ECO:0000256" key="24">
    <source>
        <dbReference type="RuleBase" id="RU361236"/>
    </source>
</evidence>
<dbReference type="PROSITE" id="PS00119">
    <property type="entry name" value="PA2_ASP"/>
    <property type="match status" value="1"/>
</dbReference>
<reference evidence="26" key="1">
    <citation type="submission" date="2016-12" db="EMBL/GenBank/DDBJ databases">
        <title>Mouse lemur reference genome and diversity panel.</title>
        <authorList>
            <person name="Harris R."/>
            <person name="Larsen P."/>
            <person name="Liu Y."/>
            <person name="Hughes D.S."/>
            <person name="Murali S."/>
            <person name="Raveendran M."/>
            <person name="Korchina V."/>
            <person name="Wang M."/>
            <person name="Jhangiani S."/>
            <person name="Bandaranaike D."/>
            <person name="Bellair M."/>
            <person name="Blankenburg K."/>
            <person name="Chao H."/>
            <person name="Dahdouli M."/>
            <person name="Dinh H."/>
            <person name="Doddapaneni H."/>
            <person name="English A."/>
            <person name="Firestine M."/>
            <person name="Gnanaolivu R."/>
            <person name="Gross S."/>
            <person name="Hernandez B."/>
            <person name="Javaid M."/>
            <person name="Jayaseelan J."/>
            <person name="Jones J."/>
            <person name="Khan Z."/>
            <person name="Kovar C."/>
            <person name="Kurapati P."/>
            <person name="Le B."/>
            <person name="Lee S."/>
            <person name="Li M."/>
            <person name="Mathew T."/>
            <person name="Narasimhan A."/>
            <person name="Ngo D."/>
            <person name="Nguyen L."/>
            <person name="Okwuonu G."/>
            <person name="Ongeri F."/>
            <person name="Osuji N."/>
            <person name="Pu L.-L."/>
            <person name="Puazo M."/>
            <person name="Quiroz J."/>
            <person name="Raj R."/>
            <person name="Rajbhandari K."/>
            <person name="Reid J.G."/>
            <person name="Santibanez J."/>
            <person name="Sexton D."/>
            <person name="Skinner E."/>
            <person name="Vee V."/>
            <person name="Weissenberger G."/>
            <person name="Wu Y."/>
            <person name="Xin Y."/>
            <person name="Han Y."/>
            <person name="Campbell C."/>
            <person name="Brown A."/>
            <person name="Sullivan B."/>
            <person name="Shelton J."/>
            <person name="Brown S."/>
            <person name="Dudchenko O."/>
            <person name="Machol I."/>
            <person name="Durand N."/>
            <person name="Shamim M."/>
            <person name="Lieberman A."/>
            <person name="Muzny D.M."/>
            <person name="Richards S."/>
            <person name="Yoder A."/>
            <person name="Worley K.C."/>
            <person name="Rogers J."/>
            <person name="Gibbs R.A."/>
        </authorList>
    </citation>
    <scope>NUCLEOTIDE SEQUENCE [LARGE SCALE GENOMIC DNA]</scope>
</reference>
<dbReference type="GeneID" id="105883985"/>
<reference evidence="26" key="3">
    <citation type="submission" date="2025-09" db="UniProtKB">
        <authorList>
            <consortium name="Ensembl"/>
        </authorList>
    </citation>
    <scope>IDENTIFICATION</scope>
</reference>
<feature type="binding site" evidence="21">
    <location>
        <position position="47"/>
    </location>
    <ligand>
        <name>Ca(2+)</name>
        <dbReference type="ChEBI" id="CHEBI:29108"/>
    </ligand>
</feature>
<dbReference type="OrthoDB" id="5841574at2759"/>
<evidence type="ECO:0000256" key="19">
    <source>
        <dbReference type="ARBA" id="ARBA00049282"/>
    </source>
</evidence>
<comment type="catalytic activity">
    <reaction evidence="14">
        <text>1,2-dihexadecanoyl-sn-glycero-3-phosphocholine + H2O = 1-hexadecanoyl-sn-glycero-3-phosphocholine + hexadecanoate + H(+)</text>
        <dbReference type="Rhea" id="RHEA:41223"/>
        <dbReference type="ChEBI" id="CHEBI:7896"/>
        <dbReference type="ChEBI" id="CHEBI:15377"/>
        <dbReference type="ChEBI" id="CHEBI:15378"/>
        <dbReference type="ChEBI" id="CHEBI:72998"/>
        <dbReference type="ChEBI" id="CHEBI:72999"/>
    </reaction>
    <physiologicalReaction direction="left-to-right" evidence="14">
        <dbReference type="Rhea" id="RHEA:41224"/>
    </physiologicalReaction>
</comment>
<evidence type="ECO:0000256" key="5">
    <source>
        <dbReference type="ARBA" id="ARBA00022638"/>
    </source>
</evidence>
<evidence type="ECO:0000256" key="3">
    <source>
        <dbReference type="ARBA" id="ARBA00007056"/>
    </source>
</evidence>
<comment type="catalytic activity">
    <reaction evidence="12">
        <text>1,2-dihexadecanoyl-sn-glycero-3-phospho-(1'-sn-glycerol) + H2O = 1-hexadecanoyl-sn-glycero-3-phospho-(1'-sn-glycerol) + hexadecanoate + H(+)</text>
        <dbReference type="Rhea" id="RHEA:45472"/>
        <dbReference type="ChEBI" id="CHEBI:7896"/>
        <dbReference type="ChEBI" id="CHEBI:15377"/>
        <dbReference type="ChEBI" id="CHEBI:15378"/>
        <dbReference type="ChEBI" id="CHEBI:72829"/>
        <dbReference type="ChEBI" id="CHEBI:75158"/>
    </reaction>
    <physiologicalReaction direction="left-to-right" evidence="12">
        <dbReference type="Rhea" id="RHEA:45473"/>
    </physiologicalReaction>
</comment>
<feature type="disulfide bond" evidence="22">
    <location>
        <begin position="97"/>
        <end position="108"/>
    </location>
</feature>
<evidence type="ECO:0000256" key="16">
    <source>
        <dbReference type="ARBA" id="ARBA00048613"/>
    </source>
</evidence>
<evidence type="ECO:0000256" key="12">
    <source>
        <dbReference type="ARBA" id="ARBA00048080"/>
    </source>
</evidence>
<accession>A0A8B7I0P8</accession>
<reference evidence="26" key="2">
    <citation type="submission" date="2025-08" db="UniProtKB">
        <authorList>
            <consortium name="Ensembl"/>
        </authorList>
    </citation>
    <scope>IDENTIFICATION</scope>
</reference>
<keyword evidence="21 24" id="KW-0106">Calcium</keyword>
<dbReference type="GO" id="GO:0034374">
    <property type="term" value="P:low-density lipoprotein particle remodeling"/>
    <property type="evidence" value="ECO:0007669"/>
    <property type="project" value="Ensembl"/>
</dbReference>
<dbReference type="GO" id="GO:0046473">
    <property type="term" value="P:phosphatidic acid metabolic process"/>
    <property type="evidence" value="ECO:0007669"/>
    <property type="project" value="Ensembl"/>
</dbReference>
<evidence type="ECO:0000256" key="14">
    <source>
        <dbReference type="ARBA" id="ARBA00048227"/>
    </source>
</evidence>
<evidence type="ECO:0000256" key="1">
    <source>
        <dbReference type="ARBA" id="ARBA00004450"/>
    </source>
</evidence>
<dbReference type="GO" id="GO:0050482">
    <property type="term" value="P:arachidonate secretion"/>
    <property type="evidence" value="ECO:0007669"/>
    <property type="project" value="InterPro"/>
</dbReference>
<comment type="catalytic activity">
    <reaction evidence="18">
        <text>1-hexadecanoyl-2-(9Z,12Z-octadecadienoyl)-sn-glycero-3-phosphoethanolamine + H2O = 1-hexadecanoyl-sn-glycero-3-phosphoethanolamine + (9Z,12Z)-octadecadienoate + H(+)</text>
        <dbReference type="Rhea" id="RHEA:40815"/>
        <dbReference type="ChEBI" id="CHEBI:15377"/>
        <dbReference type="ChEBI" id="CHEBI:15378"/>
        <dbReference type="ChEBI" id="CHEBI:30245"/>
        <dbReference type="ChEBI" id="CHEBI:73004"/>
        <dbReference type="ChEBI" id="CHEBI:73008"/>
    </reaction>
    <physiologicalReaction direction="left-to-right" evidence="18">
        <dbReference type="Rhea" id="RHEA:40816"/>
    </physiologicalReaction>
</comment>
<keyword evidence="24" id="KW-0732">Signal</keyword>
<comment type="catalytic activity">
    <reaction evidence="11">
        <text>1-hexadecanoyl-2-(9Z-octadecenoyl)-sn-glycero-3-phospho-(1'-sn-glycerol) + H2O = 1-hexadecanoyl-sn-glycero-3-phospho-(1'-sn-glycerol) + (9Z)-octadecenoate + H(+)</text>
        <dbReference type="Rhea" id="RHEA:40919"/>
        <dbReference type="ChEBI" id="CHEBI:15377"/>
        <dbReference type="ChEBI" id="CHEBI:15378"/>
        <dbReference type="ChEBI" id="CHEBI:30823"/>
        <dbReference type="ChEBI" id="CHEBI:72841"/>
        <dbReference type="ChEBI" id="CHEBI:75158"/>
    </reaction>
    <physiologicalReaction direction="left-to-right" evidence="11">
        <dbReference type="Rhea" id="RHEA:40920"/>
    </physiologicalReaction>
</comment>
<gene>
    <name evidence="26" type="primary">PLA2G2A</name>
</gene>
<dbReference type="CTD" id="5320"/>
<dbReference type="GeneTree" id="ENSGT00940000155096"/>
<dbReference type="CDD" id="cd00125">
    <property type="entry name" value="PLA2c"/>
    <property type="match status" value="1"/>
</dbReference>
<keyword evidence="6 22" id="KW-1015">Disulfide bond</keyword>
<feature type="binding site" evidence="21">
    <location>
        <position position="49"/>
    </location>
    <ligand>
        <name>Ca(2+)</name>
        <dbReference type="ChEBI" id="CHEBI:29108"/>
    </ligand>
</feature>
<feature type="chain" id="PRO_5044038186" description="Phospholipase A2" evidence="24">
    <location>
        <begin position="21"/>
        <end position="144"/>
    </location>
</feature>
<evidence type="ECO:0000256" key="23">
    <source>
        <dbReference type="RuleBase" id="RU003654"/>
    </source>
</evidence>
<dbReference type="GO" id="GO:0070374">
    <property type="term" value="P:positive regulation of ERK1 and ERK2 cascade"/>
    <property type="evidence" value="ECO:0007669"/>
    <property type="project" value="Ensembl"/>
</dbReference>
<dbReference type="GO" id="GO:0047498">
    <property type="term" value="F:calcium-dependent phospholipase A2 activity"/>
    <property type="evidence" value="ECO:0007669"/>
    <property type="project" value="Ensembl"/>
</dbReference>
<comment type="catalytic activity">
    <reaction evidence="13">
        <text>N-hexadecanoyl-1,2-di-(9Z-octadecenoyl)-sn-glycero-3-phosphoethanolamine + H2O = N-hexadecanoyl-1-(9Z-octadecenoyl)-sn-glycero-3-phosphoethanolamine + (9Z)-octadecenoate + H(+)</text>
        <dbReference type="Rhea" id="RHEA:45424"/>
        <dbReference type="ChEBI" id="CHEBI:15377"/>
        <dbReference type="ChEBI" id="CHEBI:15378"/>
        <dbReference type="ChEBI" id="CHEBI:30823"/>
        <dbReference type="ChEBI" id="CHEBI:78097"/>
        <dbReference type="ChEBI" id="CHEBI:85217"/>
    </reaction>
    <physiologicalReaction direction="left-to-right" evidence="13">
        <dbReference type="Rhea" id="RHEA:45425"/>
    </physiologicalReaction>
</comment>
<dbReference type="GO" id="GO:0005783">
    <property type="term" value="C:endoplasmic reticulum"/>
    <property type="evidence" value="ECO:0007669"/>
    <property type="project" value="Ensembl"/>
</dbReference>
<dbReference type="GO" id="GO:0050830">
    <property type="term" value="P:defense response to Gram-positive bacterium"/>
    <property type="evidence" value="ECO:0007669"/>
    <property type="project" value="Ensembl"/>
</dbReference>
<dbReference type="EMBL" id="ABDC03001951">
    <property type="status" value="NOT_ANNOTATED_CDS"/>
    <property type="molecule type" value="Genomic_DNA"/>
</dbReference>
<feature type="signal peptide" evidence="24">
    <location>
        <begin position="1"/>
        <end position="20"/>
    </location>
</feature>
<dbReference type="GO" id="GO:0016042">
    <property type="term" value="P:lipid catabolic process"/>
    <property type="evidence" value="ECO:0007669"/>
    <property type="project" value="InterPro"/>
</dbReference>
<feature type="disulfide bond" evidence="22">
    <location>
        <begin position="79"/>
        <end position="103"/>
    </location>
</feature>
<dbReference type="PRINTS" id="PR00389">
    <property type="entry name" value="PHPHLIPASEA2"/>
</dbReference>
<dbReference type="Proteomes" id="UP000694394">
    <property type="component" value="Chromosome 2"/>
</dbReference>
<keyword evidence="24" id="KW-0378">Hydrolase</keyword>
<dbReference type="Ensembl" id="ENSMICT00000064323.1">
    <property type="protein sequence ID" value="ENSMICP00000048277.1"/>
    <property type="gene ID" value="ENSMICG00000043228.1"/>
</dbReference>
<sequence length="144" mass="16164">MKTLLLLAVIVAFGLLQAHGNLLQLKEMIKLTTGKEVLSSYAFYGCYCGLSGIGTPLDGTDRCCAEHDCCYHRQTEQGCGSKFLSYQFSHKGNKITCANEDKCRNQLCECDKNLAYCLARNKESYNDEYEFYPKIKCIGGKRPC</sequence>
<dbReference type="InterPro" id="IPR033113">
    <property type="entry name" value="PLA2_histidine"/>
</dbReference>
<evidence type="ECO:0000256" key="20">
    <source>
        <dbReference type="PIRSR" id="PIRSR601211-1"/>
    </source>
</evidence>
<dbReference type="SMART" id="SM00085">
    <property type="entry name" value="PA2c"/>
    <property type="match status" value="1"/>
</dbReference>
<evidence type="ECO:0000313" key="27">
    <source>
        <dbReference type="Proteomes" id="UP000694394"/>
    </source>
</evidence>
<keyword evidence="24" id="KW-0443">Lipid metabolism</keyword>
<feature type="disulfide bond" evidence="22">
    <location>
        <begin position="63"/>
        <end position="117"/>
    </location>
</feature>
<keyword evidence="27" id="KW-1185">Reference proteome</keyword>
<keyword evidence="21" id="KW-0479">Metal-binding</keyword>
<dbReference type="Pfam" id="PF00068">
    <property type="entry name" value="Phospholip_A2_1"/>
    <property type="match status" value="1"/>
</dbReference>
<evidence type="ECO:0000256" key="2">
    <source>
        <dbReference type="ARBA" id="ARBA00004613"/>
    </source>
</evidence>
<dbReference type="PANTHER" id="PTHR11716:SF9">
    <property type="entry name" value="PHOSPHOLIPASE A2, MEMBRANE ASSOCIATED"/>
    <property type="match status" value="1"/>
</dbReference>
<comment type="catalytic activity">
    <reaction evidence="8">
        <text>a 1,2-diacyl-sn-glycero-3-phosphocholine + H2O = a 1-acyl-sn-glycero-3-phosphocholine + a fatty acid + H(+)</text>
        <dbReference type="Rhea" id="RHEA:15801"/>
        <dbReference type="ChEBI" id="CHEBI:15377"/>
        <dbReference type="ChEBI" id="CHEBI:15378"/>
        <dbReference type="ChEBI" id="CHEBI:28868"/>
        <dbReference type="ChEBI" id="CHEBI:57643"/>
        <dbReference type="ChEBI" id="CHEBI:58168"/>
        <dbReference type="EC" id="3.1.1.4"/>
    </reaction>
    <physiologicalReaction direction="left-to-right" evidence="8">
        <dbReference type="Rhea" id="RHEA:15802"/>
    </physiologicalReaction>
</comment>
<keyword evidence="4 24" id="KW-0964">Secreted</keyword>
<dbReference type="Gene3D" id="1.20.90.10">
    <property type="entry name" value="Phospholipase A2 domain"/>
    <property type="match status" value="1"/>
</dbReference>
<evidence type="ECO:0000256" key="17">
    <source>
        <dbReference type="ARBA" id="ARBA00048699"/>
    </source>
</evidence>
<comment type="catalytic activity">
    <reaction evidence="9">
        <text>1-hexadecanoyl-2-(4Z,7Z,10Z,13Z,16Z,19Z-docosahexaenoyl)-sn-glycero-3-phosphocholine + H2O = (4Z,7Z,10Z,13Z,16Z,19Z)-docosahexaenoate + 1-hexadecanoyl-sn-glycero-3-phosphocholine + H(+)</text>
        <dbReference type="Rhea" id="RHEA:41231"/>
        <dbReference type="ChEBI" id="CHEBI:15377"/>
        <dbReference type="ChEBI" id="CHEBI:15378"/>
        <dbReference type="ChEBI" id="CHEBI:72998"/>
        <dbReference type="ChEBI" id="CHEBI:74963"/>
        <dbReference type="ChEBI" id="CHEBI:77016"/>
    </reaction>
    <physiologicalReaction direction="left-to-right" evidence="9">
        <dbReference type="Rhea" id="RHEA:41232"/>
    </physiologicalReaction>
</comment>
<dbReference type="InterPro" id="IPR036444">
    <property type="entry name" value="PLipase_A2_dom_sf"/>
</dbReference>
<dbReference type="InterPro" id="IPR033112">
    <property type="entry name" value="PLA2_Asp_AS"/>
</dbReference>
<evidence type="ECO:0000256" key="4">
    <source>
        <dbReference type="ARBA" id="ARBA00022525"/>
    </source>
</evidence>
<feature type="disulfide bond" evidence="22">
    <location>
        <begin position="48"/>
        <end position="64"/>
    </location>
</feature>
<comment type="cofactor">
    <cofactor evidence="21">
        <name>Ca(2+)</name>
        <dbReference type="ChEBI" id="CHEBI:29108"/>
    </cofactor>
    <text evidence="21">Binds 1 Ca(2+) ion per subunit.</text>
</comment>
<dbReference type="PROSITE" id="PS00118">
    <property type="entry name" value="PA2_HIS"/>
    <property type="match status" value="1"/>
</dbReference>
<name>A0A8B7I0P8_MICMU</name>
<dbReference type="SUPFAM" id="SSF48619">
    <property type="entry name" value="Phospholipase A2, PLA2"/>
    <property type="match status" value="1"/>
</dbReference>
<evidence type="ECO:0000256" key="11">
    <source>
        <dbReference type="ARBA" id="ARBA00048015"/>
    </source>
</evidence>
<evidence type="ECO:0000259" key="25">
    <source>
        <dbReference type="SMART" id="SM00085"/>
    </source>
</evidence>
<dbReference type="GO" id="GO:0005543">
    <property type="term" value="F:phospholipid binding"/>
    <property type="evidence" value="ECO:0007669"/>
    <property type="project" value="Ensembl"/>
</dbReference>
<dbReference type="GO" id="GO:1902563">
    <property type="term" value="P:regulation of neutrophil activation"/>
    <property type="evidence" value="ECO:0007669"/>
    <property type="project" value="Ensembl"/>
</dbReference>
<dbReference type="EC" id="3.1.1.4" evidence="24"/>
<comment type="catalytic activity">
    <reaction evidence="19">
        <text>1-hexadecanoyl-2-(9Z-octadecenoyl)-sn-glycero-3-phosphoglycerol + H2O = 1-hexadecanoyl-sn-glycero-3-phosphoglycerol + (9Z)-octadecenoate + H(+)</text>
        <dbReference type="Rhea" id="RHEA:44524"/>
        <dbReference type="ChEBI" id="CHEBI:15377"/>
        <dbReference type="ChEBI" id="CHEBI:15378"/>
        <dbReference type="ChEBI" id="CHEBI:30823"/>
        <dbReference type="ChEBI" id="CHEBI:84472"/>
        <dbReference type="ChEBI" id="CHEBI:84475"/>
    </reaction>
    <physiologicalReaction direction="left-to-right" evidence="19">
        <dbReference type="Rhea" id="RHEA:44525"/>
    </physiologicalReaction>
</comment>
<dbReference type="AlphaFoldDB" id="A0A8B7I0P8"/>
<dbReference type="GO" id="GO:0031640">
    <property type="term" value="P:killing of cells of another organism"/>
    <property type="evidence" value="ECO:0007669"/>
    <property type="project" value="UniProtKB-KW"/>
</dbReference>
<dbReference type="InterPro" id="IPR016090">
    <property type="entry name" value="PLA2-like_dom"/>
</dbReference>
<feature type="disulfide bond" evidence="22">
    <location>
        <begin position="70"/>
        <end position="110"/>
    </location>
</feature>
<organism evidence="26 27">
    <name type="scientific">Microcebus murinus</name>
    <name type="common">Gray mouse lemur</name>
    <name type="synonym">Lemur murinus</name>
    <dbReference type="NCBI Taxonomy" id="30608"/>
    <lineage>
        <taxon>Eukaryota</taxon>
        <taxon>Metazoa</taxon>
        <taxon>Chordata</taxon>
        <taxon>Craniata</taxon>
        <taxon>Vertebrata</taxon>
        <taxon>Euteleostomi</taxon>
        <taxon>Mammalia</taxon>
        <taxon>Eutheria</taxon>
        <taxon>Euarchontoglires</taxon>
        <taxon>Primates</taxon>
        <taxon>Strepsirrhini</taxon>
        <taxon>Lemuriformes</taxon>
        <taxon>Cheirogaleidae</taxon>
        <taxon>Microcebus</taxon>
    </lineage>
</organism>
<comment type="catalytic activity">
    <reaction evidence="10">
        <text>a 1,2-diacyl-sn-glycero-3-phosphoethanolamine + H2O = a 1-acyl-sn-glycero-3-phosphoethanolamine + a fatty acid + H(+)</text>
        <dbReference type="Rhea" id="RHEA:44604"/>
        <dbReference type="ChEBI" id="CHEBI:15377"/>
        <dbReference type="ChEBI" id="CHEBI:15378"/>
        <dbReference type="ChEBI" id="CHEBI:28868"/>
        <dbReference type="ChEBI" id="CHEBI:64381"/>
        <dbReference type="ChEBI" id="CHEBI:64612"/>
    </reaction>
    <physiologicalReaction direction="left-to-right" evidence="10">
        <dbReference type="Rhea" id="RHEA:44605"/>
    </physiologicalReaction>
</comment>
<dbReference type="GO" id="GO:0005509">
    <property type="term" value="F:calcium ion binding"/>
    <property type="evidence" value="ECO:0007669"/>
    <property type="project" value="InterPro"/>
</dbReference>
<evidence type="ECO:0000256" key="9">
    <source>
        <dbReference type="ARBA" id="ARBA00036719"/>
    </source>
</evidence>